<comment type="catalytic activity">
    <reaction evidence="7">
        <text>D-glucose 6-phosphate + NADP(+) = 6-phospho-D-glucono-1,5-lactone + NADPH + H(+)</text>
        <dbReference type="Rhea" id="RHEA:15841"/>
        <dbReference type="ChEBI" id="CHEBI:15378"/>
        <dbReference type="ChEBI" id="CHEBI:57783"/>
        <dbReference type="ChEBI" id="CHEBI:57955"/>
        <dbReference type="ChEBI" id="CHEBI:58349"/>
        <dbReference type="ChEBI" id="CHEBI:61548"/>
        <dbReference type="EC" id="1.1.1.49"/>
    </reaction>
</comment>
<dbReference type="SUPFAM" id="SSF51735">
    <property type="entry name" value="NAD(P)-binding Rossmann-fold domains"/>
    <property type="match status" value="1"/>
</dbReference>
<reference evidence="10 11" key="1">
    <citation type="submission" date="2019-12" db="EMBL/GenBank/DDBJ databases">
        <title>The draft genomic sequence of strain Chitinophaga oryziterrae JCM 16595.</title>
        <authorList>
            <person name="Zhang X."/>
        </authorList>
    </citation>
    <scope>NUCLEOTIDE SEQUENCE [LARGE SCALE GENOMIC DNA]</scope>
    <source>
        <strain evidence="10 11">JCM 16595</strain>
    </source>
</reference>
<accession>A0A6N8J797</accession>
<feature type="binding site" evidence="7">
    <location>
        <position position="243"/>
    </location>
    <ligand>
        <name>substrate</name>
    </ligand>
</feature>
<proteinExistence type="inferred from homology"/>
<keyword evidence="6 7" id="KW-0119">Carbohydrate metabolism</keyword>
<evidence type="ECO:0000259" key="8">
    <source>
        <dbReference type="Pfam" id="PF00479"/>
    </source>
</evidence>
<comment type="similarity">
    <text evidence="2 7">Belongs to the glucose-6-phosphate dehydrogenase family.</text>
</comment>
<dbReference type="Gene3D" id="3.40.50.720">
    <property type="entry name" value="NAD(P)-binding Rossmann-like Domain"/>
    <property type="match status" value="1"/>
</dbReference>
<comment type="pathway">
    <text evidence="1 7">Carbohydrate degradation; pentose phosphate pathway; D-ribulose 5-phosphate from D-glucose 6-phosphate (oxidative stage): step 1/3.</text>
</comment>
<keyword evidence="4 7" id="KW-0521">NADP</keyword>
<evidence type="ECO:0000256" key="7">
    <source>
        <dbReference type="HAMAP-Rule" id="MF_00966"/>
    </source>
</evidence>
<evidence type="ECO:0000256" key="5">
    <source>
        <dbReference type="ARBA" id="ARBA00023002"/>
    </source>
</evidence>
<dbReference type="PIRSF" id="PIRSF000110">
    <property type="entry name" value="G6PD"/>
    <property type="match status" value="1"/>
</dbReference>
<evidence type="ECO:0000259" key="9">
    <source>
        <dbReference type="Pfam" id="PF02781"/>
    </source>
</evidence>
<dbReference type="PANTHER" id="PTHR23429:SF0">
    <property type="entry name" value="GLUCOSE-6-PHOSPHATE 1-DEHYDROGENASE"/>
    <property type="match status" value="1"/>
</dbReference>
<evidence type="ECO:0000256" key="2">
    <source>
        <dbReference type="ARBA" id="ARBA00009975"/>
    </source>
</evidence>
<feature type="binding site" evidence="7">
    <location>
        <position position="186"/>
    </location>
    <ligand>
        <name>substrate</name>
    </ligand>
</feature>
<dbReference type="GO" id="GO:0004345">
    <property type="term" value="F:glucose-6-phosphate dehydrogenase activity"/>
    <property type="evidence" value="ECO:0007669"/>
    <property type="project" value="UniProtKB-UniRule"/>
</dbReference>
<keyword evidence="11" id="KW-1185">Reference proteome</keyword>
<evidence type="ECO:0000313" key="10">
    <source>
        <dbReference type="EMBL" id="MVT41135.1"/>
    </source>
</evidence>
<feature type="binding site" evidence="7">
    <location>
        <position position="190"/>
    </location>
    <ligand>
        <name>substrate</name>
    </ligand>
</feature>
<comment type="function">
    <text evidence="7">Catalyzes the oxidation of glucose 6-phosphate to 6-phosphogluconolactone.</text>
</comment>
<dbReference type="InterPro" id="IPR022675">
    <property type="entry name" value="G6P_DH_C"/>
</dbReference>
<dbReference type="InterPro" id="IPR022674">
    <property type="entry name" value="G6P_DH_NAD-bd"/>
</dbReference>
<dbReference type="GO" id="GO:0050661">
    <property type="term" value="F:NADP binding"/>
    <property type="evidence" value="ECO:0007669"/>
    <property type="project" value="UniProtKB-UniRule"/>
</dbReference>
<feature type="domain" description="Glucose-6-phosphate dehydrogenase NAD-binding" evidence="8">
    <location>
        <begin position="14"/>
        <end position="195"/>
    </location>
</feature>
<feature type="binding site" evidence="7">
    <location>
        <position position="224"/>
    </location>
    <ligand>
        <name>substrate</name>
    </ligand>
</feature>
<dbReference type="PANTHER" id="PTHR23429">
    <property type="entry name" value="GLUCOSE-6-PHOSPHATE 1-DEHYDROGENASE G6PD"/>
    <property type="match status" value="1"/>
</dbReference>
<dbReference type="GO" id="GO:0005829">
    <property type="term" value="C:cytosol"/>
    <property type="evidence" value="ECO:0007669"/>
    <property type="project" value="TreeGrafter"/>
</dbReference>
<dbReference type="Pfam" id="PF02781">
    <property type="entry name" value="G6PD_C"/>
    <property type="match status" value="1"/>
</dbReference>
<sequence length="510" mass="58649">MMKQVKAYPAAITIFGAKGDLTKRKLIPALYNLFTDHHLPPAFNIYCVDFLAVDENEFRKDMLAGINEFSRSGTADEVTWNEFAERLFYIQGDFLKKETYTSLCEKIKAFEKQNEQNSSRIFYFATAPRFIEIISEALYKHNLCNRDGLDRIVIEKPFGTDLDSAKKLNRFLAKRFSEKQIYRIDHYLGKEAVQNIMAFRFANYVFEPLWNRKYIDHIQISVTEQVGVGKRGGYYDSSGALRDMIQNHLLQLLCIVGMECPKAYKSEVIRDAKTKVMKSVKAYTTPQVFKNVVRGQYTAGSINNMPRPAYRKEEQVQSGSNTETFVAAKLFIDNERWKGVPFFMRTGKSLPAQSSVIVVQFKDTPHKIFKDDIVPNRLIISIQPELEISLLFESKVPGLQMKLKPVEMDFTYKESYTETIPEAYEALLLDVLHGDATLFMRADQIEAAWKVVMPIIEAWEKYPEKDLHMYKAGSCGPTASGNLLKPFAKEWYELPFSKTEKAIPDLKSVQ</sequence>
<keyword evidence="3 7" id="KW-0313">Glucose metabolism</keyword>
<organism evidence="10 11">
    <name type="scientific">Chitinophaga oryziterrae</name>
    <dbReference type="NCBI Taxonomy" id="1031224"/>
    <lineage>
        <taxon>Bacteria</taxon>
        <taxon>Pseudomonadati</taxon>
        <taxon>Bacteroidota</taxon>
        <taxon>Chitinophagia</taxon>
        <taxon>Chitinophagales</taxon>
        <taxon>Chitinophagaceae</taxon>
        <taxon>Chitinophaga</taxon>
    </lineage>
</organism>
<name>A0A6N8J797_9BACT</name>
<feature type="binding site" evidence="7">
    <location>
        <position position="348"/>
    </location>
    <ligand>
        <name>substrate</name>
    </ligand>
</feature>
<comment type="caution">
    <text evidence="10">The sequence shown here is derived from an EMBL/GenBank/DDBJ whole genome shotgun (WGS) entry which is preliminary data.</text>
</comment>
<dbReference type="GO" id="GO:0006006">
    <property type="term" value="P:glucose metabolic process"/>
    <property type="evidence" value="ECO:0007669"/>
    <property type="project" value="UniProtKB-KW"/>
</dbReference>
<dbReference type="GO" id="GO:0009051">
    <property type="term" value="P:pentose-phosphate shunt, oxidative branch"/>
    <property type="evidence" value="ECO:0007669"/>
    <property type="project" value="TreeGrafter"/>
</dbReference>
<dbReference type="UniPathway" id="UPA00115">
    <property type="reaction ID" value="UER00408"/>
</dbReference>
<evidence type="ECO:0000313" key="11">
    <source>
        <dbReference type="Proteomes" id="UP000468388"/>
    </source>
</evidence>
<keyword evidence="5 7" id="KW-0560">Oxidoreductase</keyword>
<gene>
    <name evidence="7 10" type="primary">zwf</name>
    <name evidence="10" type="ORF">GO495_11125</name>
</gene>
<comment type="caution">
    <text evidence="7">Lacks conserved residue(s) required for the propagation of feature annotation.</text>
</comment>
<dbReference type="SUPFAM" id="SSF55347">
    <property type="entry name" value="Glyceraldehyde-3-phosphate dehydrogenase-like, C-terminal domain"/>
    <property type="match status" value="1"/>
</dbReference>
<feature type="binding site" evidence="7">
    <location>
        <position position="156"/>
    </location>
    <ligand>
        <name>NADP(+)</name>
        <dbReference type="ChEBI" id="CHEBI:58349"/>
    </ligand>
</feature>
<dbReference type="PROSITE" id="PS00069">
    <property type="entry name" value="G6P_DEHYDROGENASE"/>
    <property type="match status" value="1"/>
</dbReference>
<dbReference type="InterPro" id="IPR036291">
    <property type="entry name" value="NAD(P)-bd_dom_sf"/>
</dbReference>
<dbReference type="EMBL" id="WRXO01000002">
    <property type="protein sequence ID" value="MVT41135.1"/>
    <property type="molecule type" value="Genomic_DNA"/>
</dbReference>
<dbReference type="EC" id="1.1.1.49" evidence="7"/>
<dbReference type="HAMAP" id="MF_00966">
    <property type="entry name" value="G6PD"/>
    <property type="match status" value="1"/>
</dbReference>
<dbReference type="PRINTS" id="PR00079">
    <property type="entry name" value="G6PDHDRGNASE"/>
</dbReference>
<dbReference type="NCBIfam" id="TIGR00871">
    <property type="entry name" value="zwf"/>
    <property type="match status" value="1"/>
</dbReference>
<feature type="active site" description="Proton acceptor" evidence="7">
    <location>
        <position position="248"/>
    </location>
</feature>
<evidence type="ECO:0000256" key="1">
    <source>
        <dbReference type="ARBA" id="ARBA00004937"/>
    </source>
</evidence>
<feature type="domain" description="Glucose-6-phosphate dehydrogenase C-terminal" evidence="9">
    <location>
        <begin position="197"/>
        <end position="491"/>
    </location>
</feature>
<dbReference type="InterPro" id="IPR001282">
    <property type="entry name" value="G6P_DH"/>
</dbReference>
<dbReference type="InterPro" id="IPR019796">
    <property type="entry name" value="G6P_DH_AS"/>
</dbReference>
<dbReference type="Gene3D" id="3.30.360.10">
    <property type="entry name" value="Dihydrodipicolinate Reductase, domain 2"/>
    <property type="match status" value="1"/>
</dbReference>
<dbReference type="Proteomes" id="UP000468388">
    <property type="component" value="Unassembled WGS sequence"/>
</dbReference>
<evidence type="ECO:0000256" key="6">
    <source>
        <dbReference type="ARBA" id="ARBA00023277"/>
    </source>
</evidence>
<dbReference type="Pfam" id="PF00479">
    <property type="entry name" value="G6PD_N"/>
    <property type="match status" value="1"/>
</dbReference>
<evidence type="ECO:0000256" key="4">
    <source>
        <dbReference type="ARBA" id="ARBA00022857"/>
    </source>
</evidence>
<protein>
    <recommendedName>
        <fullName evidence="7">Glucose-6-phosphate 1-dehydrogenase</fullName>
        <shortName evidence="7">G6PD</shortName>
        <ecNumber evidence="7">1.1.1.49</ecNumber>
    </recommendedName>
</protein>
<evidence type="ECO:0000256" key="3">
    <source>
        <dbReference type="ARBA" id="ARBA00022526"/>
    </source>
</evidence>
<dbReference type="AlphaFoldDB" id="A0A6N8J797"/>
<feature type="binding site" evidence="7">
    <location>
        <begin position="93"/>
        <end position="94"/>
    </location>
    <ligand>
        <name>NADP(+)</name>
        <dbReference type="ChEBI" id="CHEBI:58349"/>
    </ligand>
</feature>